<dbReference type="PANTHER" id="PTHR36293:SF1">
    <property type="entry name" value="TRANSMEMBRANE PROTEIN 213"/>
    <property type="match status" value="1"/>
</dbReference>
<feature type="non-terminal residue" evidence="2">
    <location>
        <position position="69"/>
    </location>
</feature>
<evidence type="ECO:0000313" key="2">
    <source>
        <dbReference type="EMBL" id="NXB12814.1"/>
    </source>
</evidence>
<sequence>SNVSTTEYDPQCLNVNYCRQAAVCCPSGMDDYGWIAAAVGWSLWFLTLILLCVDKITKLRPDEPKYLVA</sequence>
<dbReference type="PANTHER" id="PTHR36293">
    <property type="entry name" value="TRANSMEMBRANE PROTEIN 213"/>
    <property type="match status" value="1"/>
</dbReference>
<keyword evidence="1" id="KW-0472">Membrane</keyword>
<comment type="caution">
    <text evidence="2">The sequence shown here is derived from an EMBL/GenBank/DDBJ whole genome shotgun (WGS) entry which is preliminary data.</text>
</comment>
<protein>
    <submittedName>
        <fullName evidence="2">TM213 protein</fullName>
    </submittedName>
</protein>
<keyword evidence="1" id="KW-0812">Transmembrane</keyword>
<evidence type="ECO:0000256" key="1">
    <source>
        <dbReference type="SAM" id="Phobius"/>
    </source>
</evidence>
<feature type="transmembrane region" description="Helical" evidence="1">
    <location>
        <begin position="32"/>
        <end position="53"/>
    </location>
</feature>
<dbReference type="Proteomes" id="UP000517678">
    <property type="component" value="Unassembled WGS sequence"/>
</dbReference>
<keyword evidence="3" id="KW-1185">Reference proteome</keyword>
<reference evidence="2 3" key="1">
    <citation type="submission" date="2019-09" db="EMBL/GenBank/DDBJ databases">
        <title>Bird 10,000 Genomes (B10K) Project - Family phase.</title>
        <authorList>
            <person name="Zhang G."/>
        </authorList>
    </citation>
    <scope>NUCLEOTIDE SEQUENCE [LARGE SCALE GENOMIC DNA]</scope>
    <source>
        <strain evidence="2">B10K-DU-029-38</strain>
        <tissue evidence="2">Muscle</tissue>
    </source>
</reference>
<gene>
    <name evidence="2" type="primary">Tmem213</name>
    <name evidence="2" type="ORF">CNELOR_R14636</name>
</gene>
<proteinExistence type="predicted"/>
<evidence type="ECO:0000313" key="3">
    <source>
        <dbReference type="Proteomes" id="UP000517678"/>
    </source>
</evidence>
<organism evidence="2 3">
    <name type="scientific">Cnemophilus loriae</name>
    <name type="common">Loria's bird-of-paradise</name>
    <dbReference type="NCBI Taxonomy" id="254448"/>
    <lineage>
        <taxon>Eukaryota</taxon>
        <taxon>Metazoa</taxon>
        <taxon>Chordata</taxon>
        <taxon>Craniata</taxon>
        <taxon>Vertebrata</taxon>
        <taxon>Euteleostomi</taxon>
        <taxon>Archelosauria</taxon>
        <taxon>Archosauria</taxon>
        <taxon>Dinosauria</taxon>
        <taxon>Saurischia</taxon>
        <taxon>Theropoda</taxon>
        <taxon>Coelurosauria</taxon>
        <taxon>Aves</taxon>
        <taxon>Neognathae</taxon>
        <taxon>Neoaves</taxon>
        <taxon>Telluraves</taxon>
        <taxon>Australaves</taxon>
        <taxon>Passeriformes</taxon>
        <taxon>Corvoidea</taxon>
        <taxon>Corvidae</taxon>
        <taxon>Cnemophilus</taxon>
    </lineage>
</organism>
<name>A0A7K8BD29_9CORV</name>
<dbReference type="InterPro" id="IPR028121">
    <property type="entry name" value="TMEM213"/>
</dbReference>
<dbReference type="EMBL" id="VZTF01009802">
    <property type="protein sequence ID" value="NXB12814.1"/>
    <property type="molecule type" value="Genomic_DNA"/>
</dbReference>
<dbReference type="Pfam" id="PF15192">
    <property type="entry name" value="TMEM213"/>
    <property type="match status" value="1"/>
</dbReference>
<feature type="non-terminal residue" evidence="2">
    <location>
        <position position="1"/>
    </location>
</feature>
<accession>A0A7K8BD29</accession>
<dbReference type="AlphaFoldDB" id="A0A7K8BD29"/>
<keyword evidence="1" id="KW-1133">Transmembrane helix</keyword>